<feature type="transmembrane region" description="Helical" evidence="8">
    <location>
        <begin position="338"/>
        <end position="359"/>
    </location>
</feature>
<evidence type="ECO:0000313" key="11">
    <source>
        <dbReference type="Proteomes" id="UP001320898"/>
    </source>
</evidence>
<dbReference type="PIRSF" id="PIRSF006066">
    <property type="entry name" value="HI0050"/>
    <property type="match status" value="1"/>
</dbReference>
<protein>
    <submittedName>
        <fullName evidence="10">TRAP transporter large permease subunit</fullName>
    </submittedName>
</protein>
<keyword evidence="7" id="KW-0813">Transport</keyword>
<feature type="transmembrane region" description="Helical" evidence="8">
    <location>
        <begin position="247"/>
        <end position="264"/>
    </location>
</feature>
<keyword evidence="2" id="KW-1003">Cell membrane</keyword>
<dbReference type="Proteomes" id="UP001320898">
    <property type="component" value="Unassembled WGS sequence"/>
</dbReference>
<evidence type="ECO:0000256" key="8">
    <source>
        <dbReference type="SAM" id="Phobius"/>
    </source>
</evidence>
<sequence length="447" mass="46889">MSPELATILIFGNLILFLATGLPVAFALIGVSLIWSLLLQGTVILHLLPATIFETSTTEIYIAAPLFILMAVALEKTGIGAMLYEVIYKWTGGVPGGLAVGTIIASTLVAAMTGIGGTAVLVLGILAVPEMIRRGYDVRLALGGLPPGGALGILIPPTVIGVLLGGFTGIPIGSLFFGGMVPGLLIALCFCIYVLVICARDPSLAPPIPKDERPTLREKIRATGLIVLPVGLIVLVLGAIWTGAATPSEAAGIGAFGTLVIGLARGQLGPKRMKEVMVTSGQVSVMVMTLLIGGALFSRLLQFSGSANLIASYIIGMELGVTEMLLVFIVLTTLLGMFIDGAAIIFIVSPILMPVVQMLGIDPVWFGVILMISIAAGYVTPPFGMNLFYLKGIVEQTKDMPGCDRLRGVTIADIWAAVLPYVVIIYLVIGLVLVFPELATWLPTQLR</sequence>
<feature type="transmembrane region" description="Helical" evidence="8">
    <location>
        <begin position="365"/>
        <end position="390"/>
    </location>
</feature>
<feature type="transmembrane region" description="Helical" evidence="8">
    <location>
        <begin position="60"/>
        <end position="83"/>
    </location>
</feature>
<comment type="subcellular location">
    <subcellularLocation>
        <location evidence="1 7">Cell inner membrane</location>
        <topology evidence="1 7">Multi-pass membrane protein</topology>
    </subcellularLocation>
</comment>
<keyword evidence="6 8" id="KW-0472">Membrane</keyword>
<keyword evidence="11" id="KW-1185">Reference proteome</keyword>
<evidence type="ECO:0000256" key="4">
    <source>
        <dbReference type="ARBA" id="ARBA00022692"/>
    </source>
</evidence>
<feature type="transmembrane region" description="Helical" evidence="8">
    <location>
        <begin position="220"/>
        <end position="241"/>
    </location>
</feature>
<feature type="transmembrane region" description="Helical" evidence="8">
    <location>
        <begin position="411"/>
        <end position="435"/>
    </location>
</feature>
<proteinExistence type="predicted"/>
<keyword evidence="4 8" id="KW-0812">Transmembrane</keyword>
<feature type="transmembrane region" description="Helical" evidence="8">
    <location>
        <begin position="6"/>
        <end position="39"/>
    </location>
</feature>
<feature type="transmembrane region" description="Helical" evidence="8">
    <location>
        <begin position="310"/>
        <end position="331"/>
    </location>
</feature>
<comment type="function">
    <text evidence="7">Part of the tripartite ATP-independent periplasmic (TRAP) transport system.</text>
</comment>
<reference evidence="10 11" key="1">
    <citation type="submission" date="2022-04" db="EMBL/GenBank/DDBJ databases">
        <authorList>
            <person name="Ye Y.-Q."/>
            <person name="Du Z.-J."/>
        </authorList>
    </citation>
    <scope>NUCLEOTIDE SEQUENCE [LARGE SCALE GENOMIC DNA]</scope>
    <source>
        <strain evidence="10 11">A6E488</strain>
    </source>
</reference>
<feature type="transmembrane region" description="Helical" evidence="8">
    <location>
        <begin position="276"/>
        <end position="298"/>
    </location>
</feature>
<dbReference type="PANTHER" id="PTHR33362:SF5">
    <property type="entry name" value="C4-DICARBOXYLATE TRAP TRANSPORTER LARGE PERMEASE PROTEIN DCTM"/>
    <property type="match status" value="1"/>
</dbReference>
<comment type="caution">
    <text evidence="10">The sequence shown here is derived from an EMBL/GenBank/DDBJ whole genome shotgun (WGS) entry which is preliminary data.</text>
</comment>
<evidence type="ECO:0000256" key="5">
    <source>
        <dbReference type="ARBA" id="ARBA00022989"/>
    </source>
</evidence>
<feature type="transmembrane region" description="Helical" evidence="8">
    <location>
        <begin position="176"/>
        <end position="199"/>
    </location>
</feature>
<evidence type="ECO:0000256" key="6">
    <source>
        <dbReference type="ARBA" id="ARBA00023136"/>
    </source>
</evidence>
<organism evidence="10 11">
    <name type="scientific">Microbaculum marinisediminis</name>
    <dbReference type="NCBI Taxonomy" id="2931392"/>
    <lineage>
        <taxon>Bacteria</taxon>
        <taxon>Pseudomonadati</taxon>
        <taxon>Pseudomonadota</taxon>
        <taxon>Alphaproteobacteria</taxon>
        <taxon>Hyphomicrobiales</taxon>
        <taxon>Tepidamorphaceae</taxon>
        <taxon>Microbaculum</taxon>
    </lineage>
</organism>
<dbReference type="PANTHER" id="PTHR33362">
    <property type="entry name" value="SIALIC ACID TRAP TRANSPORTER PERMEASE PROTEIN SIAT-RELATED"/>
    <property type="match status" value="1"/>
</dbReference>
<evidence type="ECO:0000256" key="3">
    <source>
        <dbReference type="ARBA" id="ARBA00022519"/>
    </source>
</evidence>
<dbReference type="InterPro" id="IPR010656">
    <property type="entry name" value="DctM"/>
</dbReference>
<gene>
    <name evidence="10" type="ORF">MUB46_18950</name>
</gene>
<accession>A0AAW5R0Z6</accession>
<evidence type="ECO:0000313" key="10">
    <source>
        <dbReference type="EMBL" id="MCT8973950.1"/>
    </source>
</evidence>
<evidence type="ECO:0000256" key="7">
    <source>
        <dbReference type="RuleBase" id="RU369079"/>
    </source>
</evidence>
<dbReference type="GO" id="GO:0005886">
    <property type="term" value="C:plasma membrane"/>
    <property type="evidence" value="ECO:0007669"/>
    <property type="project" value="UniProtKB-SubCell"/>
</dbReference>
<evidence type="ECO:0000256" key="1">
    <source>
        <dbReference type="ARBA" id="ARBA00004429"/>
    </source>
</evidence>
<dbReference type="EMBL" id="JALIDZ010000009">
    <property type="protein sequence ID" value="MCT8973950.1"/>
    <property type="molecule type" value="Genomic_DNA"/>
</dbReference>
<dbReference type="RefSeq" id="WP_261617530.1">
    <property type="nucleotide sequence ID" value="NZ_JALIDZ010000009.1"/>
</dbReference>
<evidence type="ECO:0000256" key="2">
    <source>
        <dbReference type="ARBA" id="ARBA00022475"/>
    </source>
</evidence>
<feature type="transmembrane region" description="Helical" evidence="8">
    <location>
        <begin position="149"/>
        <end position="170"/>
    </location>
</feature>
<dbReference type="InterPro" id="IPR004681">
    <property type="entry name" value="TRAP_DctM"/>
</dbReference>
<feature type="domain" description="TRAP C4-dicarboxylate transport system permease DctM subunit" evidence="9">
    <location>
        <begin position="12"/>
        <end position="438"/>
    </location>
</feature>
<keyword evidence="5 8" id="KW-1133">Transmembrane helix</keyword>
<name>A0AAW5R0Z6_9HYPH</name>
<dbReference type="GO" id="GO:0022857">
    <property type="term" value="F:transmembrane transporter activity"/>
    <property type="evidence" value="ECO:0007669"/>
    <property type="project" value="UniProtKB-UniRule"/>
</dbReference>
<keyword evidence="3 7" id="KW-0997">Cell inner membrane</keyword>
<dbReference type="Pfam" id="PF06808">
    <property type="entry name" value="DctM"/>
    <property type="match status" value="1"/>
</dbReference>
<feature type="transmembrane region" description="Helical" evidence="8">
    <location>
        <begin position="103"/>
        <end position="128"/>
    </location>
</feature>
<evidence type="ECO:0000259" key="9">
    <source>
        <dbReference type="Pfam" id="PF06808"/>
    </source>
</evidence>
<dbReference type="AlphaFoldDB" id="A0AAW5R0Z6"/>